<reference evidence="2" key="1">
    <citation type="journal article" date="2022" name="Mol. Ecol. Resour.">
        <title>The genomes of chicory, endive, great burdock and yacon provide insights into Asteraceae palaeo-polyploidization history and plant inulin production.</title>
        <authorList>
            <person name="Fan W."/>
            <person name="Wang S."/>
            <person name="Wang H."/>
            <person name="Wang A."/>
            <person name="Jiang F."/>
            <person name="Liu H."/>
            <person name="Zhao H."/>
            <person name="Xu D."/>
            <person name="Zhang Y."/>
        </authorList>
    </citation>
    <scope>NUCLEOTIDE SEQUENCE [LARGE SCALE GENOMIC DNA]</scope>
    <source>
        <strain evidence="2">cv. Yunnan</strain>
    </source>
</reference>
<gene>
    <name evidence="1" type="ORF">L1987_31420</name>
</gene>
<accession>A0ACB9I7C3</accession>
<keyword evidence="2" id="KW-1185">Reference proteome</keyword>
<dbReference type="EMBL" id="CM042027">
    <property type="protein sequence ID" value="KAI3803270.1"/>
    <property type="molecule type" value="Genomic_DNA"/>
</dbReference>
<evidence type="ECO:0000313" key="1">
    <source>
        <dbReference type="EMBL" id="KAI3803270.1"/>
    </source>
</evidence>
<evidence type="ECO:0000313" key="2">
    <source>
        <dbReference type="Proteomes" id="UP001056120"/>
    </source>
</evidence>
<proteinExistence type="predicted"/>
<protein>
    <submittedName>
        <fullName evidence="1">Uncharacterized protein</fullName>
    </submittedName>
</protein>
<comment type="caution">
    <text evidence="1">The sequence shown here is derived from an EMBL/GenBank/DDBJ whole genome shotgun (WGS) entry which is preliminary data.</text>
</comment>
<dbReference type="Proteomes" id="UP001056120">
    <property type="component" value="Linkage Group LG10"/>
</dbReference>
<sequence>MVIMAANAFFFSNSFSYHGMRHSNLLGTPGPKDAHGIIKKKYASSWGLVAKDLTKVNTTGVGTSRRTTFLKPKMIMLDQNKNDPDTIPDLGLGRMLTDGFVFRQNFHIRSYEVGSDQTVTTETLVNLLQETSINHLKAIGVWGGGLGLTREMCKKNLIWVMAKLQVVVDRYPIWDDVIQIDTWKGAYGKIGMCSNWTFCDGKTGEILLRASCVWLMMNEETRRLSKYPNEVRNELDKHFTNSTSPTVKEDTVKWSSRDGSIPRWSDLDINQHVNNAKYIGWILESVPYLIVENYELVSMTLEYRRECTKENVLQSHTYVMGIENGKQVDYDQVDCEHVLELENGDGEIMKGWTTWRSKHGNKLGL</sequence>
<organism evidence="1 2">
    <name type="scientific">Smallanthus sonchifolius</name>
    <dbReference type="NCBI Taxonomy" id="185202"/>
    <lineage>
        <taxon>Eukaryota</taxon>
        <taxon>Viridiplantae</taxon>
        <taxon>Streptophyta</taxon>
        <taxon>Embryophyta</taxon>
        <taxon>Tracheophyta</taxon>
        <taxon>Spermatophyta</taxon>
        <taxon>Magnoliopsida</taxon>
        <taxon>eudicotyledons</taxon>
        <taxon>Gunneridae</taxon>
        <taxon>Pentapetalae</taxon>
        <taxon>asterids</taxon>
        <taxon>campanulids</taxon>
        <taxon>Asterales</taxon>
        <taxon>Asteraceae</taxon>
        <taxon>Asteroideae</taxon>
        <taxon>Heliantheae alliance</taxon>
        <taxon>Millerieae</taxon>
        <taxon>Smallanthus</taxon>
    </lineage>
</organism>
<name>A0ACB9I7C3_9ASTR</name>
<reference evidence="1 2" key="2">
    <citation type="journal article" date="2022" name="Mol. Ecol. Resour.">
        <title>The genomes of chicory, endive, great burdock and yacon provide insights into Asteraceae paleo-polyploidization history and plant inulin production.</title>
        <authorList>
            <person name="Fan W."/>
            <person name="Wang S."/>
            <person name="Wang H."/>
            <person name="Wang A."/>
            <person name="Jiang F."/>
            <person name="Liu H."/>
            <person name="Zhao H."/>
            <person name="Xu D."/>
            <person name="Zhang Y."/>
        </authorList>
    </citation>
    <scope>NUCLEOTIDE SEQUENCE [LARGE SCALE GENOMIC DNA]</scope>
    <source>
        <strain evidence="2">cv. Yunnan</strain>
        <tissue evidence="1">Leaves</tissue>
    </source>
</reference>